<keyword evidence="2" id="KW-1185">Reference proteome</keyword>
<sequence length="259" mass="28876">MSELSSNLRLQLAQLNNFLIENYLSKLESQGSEKDPYAYLFNSFLQLSQHLAAIGSTIGSLGNLPEGSLLPLKEAITKAVDVVYLIEKANGIDELTSYIEGINTAILLNSIKNISAYGKQFGIVQAEIDAEIKELKQDNSAYFNIDGTLKFESYEFHFDEAIAYLSHYAAVSRVKNAFKKIADTYQYFSSMISVTSVADTNYTGNKAFIGNLLNTLTVLLIALSYVEPFFQKSTEITQIFERHIIDITSTQTSLLNELL</sequence>
<dbReference type="OrthoDB" id="794996at2"/>
<reference evidence="1 2" key="1">
    <citation type="journal article" date="2017" name="Int. J. Syst. Evol. Microbiol.">
        <title>Mucilaginibacterpsychrotolerans sp. nov., isolated from peatlands.</title>
        <authorList>
            <person name="Deng Y."/>
            <person name="Shen L."/>
            <person name="Xu B."/>
            <person name="Liu Y."/>
            <person name="Gu Z."/>
            <person name="Liu H."/>
            <person name="Zhou Y."/>
        </authorList>
    </citation>
    <scope>NUCLEOTIDE SEQUENCE [LARGE SCALE GENOMIC DNA]</scope>
    <source>
        <strain evidence="1 2">NH7-4</strain>
    </source>
</reference>
<dbReference type="AlphaFoldDB" id="A0A4Y8S2L6"/>
<protein>
    <submittedName>
        <fullName evidence="1">Uncharacterized protein</fullName>
    </submittedName>
</protein>
<evidence type="ECO:0000313" key="2">
    <source>
        <dbReference type="Proteomes" id="UP000297540"/>
    </source>
</evidence>
<gene>
    <name evidence="1" type="ORF">E2R66_26785</name>
</gene>
<proteinExistence type="predicted"/>
<organism evidence="1 2">
    <name type="scientific">Mucilaginibacter psychrotolerans</name>
    <dbReference type="NCBI Taxonomy" id="1524096"/>
    <lineage>
        <taxon>Bacteria</taxon>
        <taxon>Pseudomonadati</taxon>
        <taxon>Bacteroidota</taxon>
        <taxon>Sphingobacteriia</taxon>
        <taxon>Sphingobacteriales</taxon>
        <taxon>Sphingobacteriaceae</taxon>
        <taxon>Mucilaginibacter</taxon>
    </lineage>
</organism>
<evidence type="ECO:0000313" key="1">
    <source>
        <dbReference type="EMBL" id="TFF33288.1"/>
    </source>
</evidence>
<accession>A0A4Y8S2L6</accession>
<comment type="caution">
    <text evidence="1">The sequence shown here is derived from an EMBL/GenBank/DDBJ whole genome shotgun (WGS) entry which is preliminary data.</text>
</comment>
<dbReference type="RefSeq" id="WP_133236646.1">
    <property type="nucleotide sequence ID" value="NZ_SOZE01000050.1"/>
</dbReference>
<dbReference type="Proteomes" id="UP000297540">
    <property type="component" value="Unassembled WGS sequence"/>
</dbReference>
<dbReference type="EMBL" id="SOZE01000050">
    <property type="protein sequence ID" value="TFF33288.1"/>
    <property type="molecule type" value="Genomic_DNA"/>
</dbReference>
<name>A0A4Y8S2L6_9SPHI</name>